<protein>
    <submittedName>
        <fullName evidence="8">RDD family protein</fullName>
    </submittedName>
</protein>
<reference evidence="8 9" key="1">
    <citation type="submission" date="2018-03" db="EMBL/GenBank/DDBJ databases">
        <title>Genomic Encyclopedia of Archaeal and Bacterial Type Strains, Phase II (KMG-II): from individual species to whole genera.</title>
        <authorList>
            <person name="Goeker M."/>
        </authorList>
    </citation>
    <scope>NUCLEOTIDE SEQUENCE [LARGE SCALE GENOMIC DNA]</scope>
    <source>
        <strain evidence="8 9">DSM 24859</strain>
    </source>
</reference>
<dbReference type="EMBL" id="PYAW01000002">
    <property type="protein sequence ID" value="PSL47459.1"/>
    <property type="molecule type" value="Genomic_DNA"/>
</dbReference>
<evidence type="ECO:0000259" key="7">
    <source>
        <dbReference type="Pfam" id="PF06271"/>
    </source>
</evidence>
<proteinExistence type="predicted"/>
<dbReference type="InterPro" id="IPR051791">
    <property type="entry name" value="Pra-immunoreactive"/>
</dbReference>
<feature type="transmembrane region" description="Helical" evidence="6">
    <location>
        <begin position="64"/>
        <end position="83"/>
    </location>
</feature>
<keyword evidence="5 6" id="KW-0472">Membrane</keyword>
<gene>
    <name evidence="8" type="ORF">CLV51_102307</name>
</gene>
<comment type="subcellular location">
    <subcellularLocation>
        <location evidence="1">Cell membrane</location>
        <topology evidence="1">Multi-pass membrane protein</topology>
    </subcellularLocation>
</comment>
<evidence type="ECO:0000256" key="1">
    <source>
        <dbReference type="ARBA" id="ARBA00004651"/>
    </source>
</evidence>
<dbReference type="GO" id="GO:0005886">
    <property type="term" value="C:plasma membrane"/>
    <property type="evidence" value="ECO:0007669"/>
    <property type="project" value="UniProtKB-SubCell"/>
</dbReference>
<dbReference type="RefSeq" id="WP_106527908.1">
    <property type="nucleotide sequence ID" value="NZ_PYAW01000002.1"/>
</dbReference>
<evidence type="ECO:0000256" key="4">
    <source>
        <dbReference type="ARBA" id="ARBA00022989"/>
    </source>
</evidence>
<feature type="domain" description="RDD" evidence="7">
    <location>
        <begin position="27"/>
        <end position="124"/>
    </location>
</feature>
<feature type="transmembrane region" description="Helical" evidence="6">
    <location>
        <begin position="35"/>
        <end position="58"/>
    </location>
</feature>
<dbReference type="OrthoDB" id="762068at2"/>
<name>A0A2P8HMM0_CHINA</name>
<dbReference type="PANTHER" id="PTHR36115">
    <property type="entry name" value="PROLINE-RICH ANTIGEN HOMOLOG-RELATED"/>
    <property type="match status" value="1"/>
</dbReference>
<comment type="caution">
    <text evidence="8">The sequence shown here is derived from an EMBL/GenBank/DDBJ whole genome shotgun (WGS) entry which is preliminary data.</text>
</comment>
<evidence type="ECO:0000313" key="9">
    <source>
        <dbReference type="Proteomes" id="UP000240971"/>
    </source>
</evidence>
<dbReference type="Proteomes" id="UP000240971">
    <property type="component" value="Unassembled WGS sequence"/>
</dbReference>
<dbReference type="Pfam" id="PF06271">
    <property type="entry name" value="RDD"/>
    <property type="match status" value="1"/>
</dbReference>
<dbReference type="InterPro" id="IPR010432">
    <property type="entry name" value="RDD"/>
</dbReference>
<evidence type="ECO:0000256" key="6">
    <source>
        <dbReference type="SAM" id="Phobius"/>
    </source>
</evidence>
<accession>A0A2P8HMM0</accession>
<keyword evidence="9" id="KW-1185">Reference proteome</keyword>
<evidence type="ECO:0000256" key="3">
    <source>
        <dbReference type="ARBA" id="ARBA00022692"/>
    </source>
</evidence>
<dbReference type="AlphaFoldDB" id="A0A2P8HMM0"/>
<evidence type="ECO:0000256" key="5">
    <source>
        <dbReference type="ARBA" id="ARBA00023136"/>
    </source>
</evidence>
<keyword evidence="3 6" id="KW-0812">Transmembrane</keyword>
<evidence type="ECO:0000256" key="2">
    <source>
        <dbReference type="ARBA" id="ARBA00022475"/>
    </source>
</evidence>
<keyword evidence="4 6" id="KW-1133">Transmembrane helix</keyword>
<dbReference type="PANTHER" id="PTHR36115:SF4">
    <property type="entry name" value="MEMBRANE PROTEIN"/>
    <property type="match status" value="1"/>
</dbReference>
<sequence>MESFKQTTPDDLLGDLQDGTVQEPATKSQRFGNFIIDYVIAMAVLMAIAFMLGLQQIVLAEYEYQLIFVLLYVGYCFIMEAFANGRTIGKMITKTRVVRYDGQPLSPLTVLGRSFSRIVPFEAFSGLGDAPWHDKWTNTEVIKDKK</sequence>
<evidence type="ECO:0000313" key="8">
    <source>
        <dbReference type="EMBL" id="PSL47459.1"/>
    </source>
</evidence>
<organism evidence="8 9">
    <name type="scientific">Chitinophaga niastensis</name>
    <dbReference type="NCBI Taxonomy" id="536980"/>
    <lineage>
        <taxon>Bacteria</taxon>
        <taxon>Pseudomonadati</taxon>
        <taxon>Bacteroidota</taxon>
        <taxon>Chitinophagia</taxon>
        <taxon>Chitinophagales</taxon>
        <taxon>Chitinophagaceae</taxon>
        <taxon>Chitinophaga</taxon>
    </lineage>
</organism>
<keyword evidence="2" id="KW-1003">Cell membrane</keyword>